<reference evidence="3 4" key="1">
    <citation type="submission" date="2009-11" db="EMBL/GenBank/DDBJ databases">
        <title>Annotation of Allomyces macrogynus ATCC 38327.</title>
        <authorList>
            <consortium name="The Broad Institute Genome Sequencing Platform"/>
            <person name="Russ C."/>
            <person name="Cuomo C."/>
            <person name="Burger G."/>
            <person name="Gray M.W."/>
            <person name="Holland P.W.H."/>
            <person name="King N."/>
            <person name="Lang F.B.F."/>
            <person name="Roger A.J."/>
            <person name="Ruiz-Trillo I."/>
            <person name="Young S.K."/>
            <person name="Zeng Q."/>
            <person name="Gargeya S."/>
            <person name="Fitzgerald M."/>
            <person name="Haas B."/>
            <person name="Abouelleil A."/>
            <person name="Alvarado L."/>
            <person name="Arachchi H.M."/>
            <person name="Berlin A."/>
            <person name="Chapman S.B."/>
            <person name="Gearin G."/>
            <person name="Goldberg J."/>
            <person name="Griggs A."/>
            <person name="Gujja S."/>
            <person name="Hansen M."/>
            <person name="Heiman D."/>
            <person name="Howarth C."/>
            <person name="Larimer J."/>
            <person name="Lui A."/>
            <person name="MacDonald P.J.P."/>
            <person name="McCowen C."/>
            <person name="Montmayeur A."/>
            <person name="Murphy C."/>
            <person name="Neiman D."/>
            <person name="Pearson M."/>
            <person name="Priest M."/>
            <person name="Roberts A."/>
            <person name="Saif S."/>
            <person name="Shea T."/>
            <person name="Sisk P."/>
            <person name="Stolte C."/>
            <person name="Sykes S."/>
            <person name="Wortman J."/>
            <person name="Nusbaum C."/>
            <person name="Birren B."/>
        </authorList>
    </citation>
    <scope>NUCLEOTIDE SEQUENCE [LARGE SCALE GENOMIC DNA]</scope>
    <source>
        <strain evidence="3 4">ATCC 38327</strain>
    </source>
</reference>
<keyword evidence="2" id="KW-0812">Transmembrane</keyword>
<feature type="compositionally biased region" description="Basic and acidic residues" evidence="1">
    <location>
        <begin position="185"/>
        <end position="198"/>
    </location>
</feature>
<dbReference type="VEuPathDB" id="FungiDB:AMAG_15845"/>
<accession>A0A0L0T9G0</accession>
<evidence type="ECO:0000256" key="1">
    <source>
        <dbReference type="SAM" id="MobiDB-lite"/>
    </source>
</evidence>
<dbReference type="Proteomes" id="UP000054350">
    <property type="component" value="Unassembled WGS sequence"/>
</dbReference>
<gene>
    <name evidence="3" type="ORF">AMAG_15845</name>
</gene>
<dbReference type="EMBL" id="GG745370">
    <property type="protein sequence ID" value="KNE71184.1"/>
    <property type="molecule type" value="Genomic_DNA"/>
</dbReference>
<feature type="transmembrane region" description="Helical" evidence="2">
    <location>
        <begin position="12"/>
        <end position="32"/>
    </location>
</feature>
<name>A0A0L0T9G0_ALLM3</name>
<reference evidence="4" key="2">
    <citation type="submission" date="2009-11" db="EMBL/GenBank/DDBJ databases">
        <title>The Genome Sequence of Allomyces macrogynus strain ATCC 38327.</title>
        <authorList>
            <consortium name="The Broad Institute Genome Sequencing Platform"/>
            <person name="Russ C."/>
            <person name="Cuomo C."/>
            <person name="Shea T."/>
            <person name="Young S.K."/>
            <person name="Zeng Q."/>
            <person name="Koehrsen M."/>
            <person name="Haas B."/>
            <person name="Borodovsky M."/>
            <person name="Guigo R."/>
            <person name="Alvarado L."/>
            <person name="Berlin A."/>
            <person name="Borenstein D."/>
            <person name="Chen Z."/>
            <person name="Engels R."/>
            <person name="Freedman E."/>
            <person name="Gellesch M."/>
            <person name="Goldberg J."/>
            <person name="Griggs A."/>
            <person name="Gujja S."/>
            <person name="Heiman D."/>
            <person name="Hepburn T."/>
            <person name="Howarth C."/>
            <person name="Jen D."/>
            <person name="Larson L."/>
            <person name="Lewis B."/>
            <person name="Mehta T."/>
            <person name="Park D."/>
            <person name="Pearson M."/>
            <person name="Roberts A."/>
            <person name="Saif S."/>
            <person name="Shenoy N."/>
            <person name="Sisk P."/>
            <person name="Stolte C."/>
            <person name="Sykes S."/>
            <person name="Walk T."/>
            <person name="White J."/>
            <person name="Yandava C."/>
            <person name="Burger G."/>
            <person name="Gray M.W."/>
            <person name="Holland P.W.H."/>
            <person name="King N."/>
            <person name="Lang F.B.F."/>
            <person name="Roger A.J."/>
            <person name="Ruiz-Trillo I."/>
            <person name="Lander E."/>
            <person name="Nusbaum C."/>
        </authorList>
    </citation>
    <scope>NUCLEOTIDE SEQUENCE [LARGE SCALE GENOMIC DNA]</scope>
    <source>
        <strain evidence="4">ATCC 38327</strain>
    </source>
</reference>
<proteinExistence type="predicted"/>
<feature type="compositionally biased region" description="Basic and acidic residues" evidence="1">
    <location>
        <begin position="212"/>
        <end position="221"/>
    </location>
</feature>
<keyword evidence="2" id="KW-1133">Transmembrane helix</keyword>
<feature type="transmembrane region" description="Helical" evidence="2">
    <location>
        <begin position="44"/>
        <end position="64"/>
    </location>
</feature>
<dbReference type="AlphaFoldDB" id="A0A0L0T9G0"/>
<evidence type="ECO:0000256" key="2">
    <source>
        <dbReference type="SAM" id="Phobius"/>
    </source>
</evidence>
<keyword evidence="2" id="KW-0472">Membrane</keyword>
<evidence type="ECO:0000313" key="3">
    <source>
        <dbReference type="EMBL" id="KNE71184.1"/>
    </source>
</evidence>
<feature type="region of interest" description="Disordered" evidence="1">
    <location>
        <begin position="172"/>
        <end position="221"/>
    </location>
</feature>
<protein>
    <submittedName>
        <fullName evidence="3">Uncharacterized protein</fullName>
    </submittedName>
</protein>
<sequence>MFTFIIEVIGMAGVVGVLLAIFVAVIWFLIAYQDVTVNSFAADMRIIIYLALFTSTLFSLFSYLRSWKRARTLCPHMLTTAIIGSILVTLGIDHIWPAGTTYRALRVVDVAVSQPYPCVPTMTTSRALIQWLVIFPIITIVAYLGQRFIMPRVRVLHELFWGSSMDSGNGGEVDANADWRGQQHTSEKANVEKAHVRDAGMAGGSTPGPSFDKIDRPSSSA</sequence>
<feature type="transmembrane region" description="Helical" evidence="2">
    <location>
        <begin position="76"/>
        <end position="96"/>
    </location>
</feature>
<organism evidence="3 4">
    <name type="scientific">Allomyces macrogynus (strain ATCC 38327)</name>
    <name type="common">Allomyces javanicus var. macrogynus</name>
    <dbReference type="NCBI Taxonomy" id="578462"/>
    <lineage>
        <taxon>Eukaryota</taxon>
        <taxon>Fungi</taxon>
        <taxon>Fungi incertae sedis</taxon>
        <taxon>Blastocladiomycota</taxon>
        <taxon>Blastocladiomycetes</taxon>
        <taxon>Blastocladiales</taxon>
        <taxon>Blastocladiaceae</taxon>
        <taxon>Allomyces</taxon>
    </lineage>
</organism>
<feature type="transmembrane region" description="Helical" evidence="2">
    <location>
        <begin position="128"/>
        <end position="145"/>
    </location>
</feature>
<evidence type="ECO:0000313" key="4">
    <source>
        <dbReference type="Proteomes" id="UP000054350"/>
    </source>
</evidence>
<keyword evidence="4" id="KW-1185">Reference proteome</keyword>